<comment type="function">
    <text evidence="2">Antitoxin component of a type II toxin-antitoxin (TA) system.</text>
</comment>
<sequence length="87" mass="10255">MLAVNYTCLRDNMKRCMDQVTDDYETLIVTRKNNKNVVMMSEEMYNNLMENVHIVSSKANFEWLMQSKQQLEAGNFSQHELAEVDDE</sequence>
<evidence type="ECO:0000256" key="1">
    <source>
        <dbReference type="ARBA" id="ARBA00009981"/>
    </source>
</evidence>
<reference evidence="3 4" key="1">
    <citation type="submission" date="2018-08" db="EMBL/GenBank/DDBJ databases">
        <title>A genome reference for cultivated species of the human gut microbiota.</title>
        <authorList>
            <person name="Zou Y."/>
            <person name="Xue W."/>
            <person name="Luo G."/>
        </authorList>
    </citation>
    <scope>NUCLEOTIDE SEQUENCE [LARGE SCALE GENOMIC DNA]</scope>
    <source>
        <strain evidence="3 4">AM28-39</strain>
    </source>
</reference>
<accession>A0A3E2XKK6</accession>
<dbReference type="Proteomes" id="UP000261231">
    <property type="component" value="Unassembled WGS sequence"/>
</dbReference>
<dbReference type="SUPFAM" id="SSF143120">
    <property type="entry name" value="YefM-like"/>
    <property type="match status" value="1"/>
</dbReference>
<dbReference type="InterPro" id="IPR036165">
    <property type="entry name" value="YefM-like_sf"/>
</dbReference>
<keyword evidence="4" id="KW-1185">Reference proteome</keyword>
<organism evidence="3 4">
    <name type="scientific">Coprococcus catus</name>
    <dbReference type="NCBI Taxonomy" id="116085"/>
    <lineage>
        <taxon>Bacteria</taxon>
        <taxon>Bacillati</taxon>
        <taxon>Bacillota</taxon>
        <taxon>Clostridia</taxon>
        <taxon>Lachnospirales</taxon>
        <taxon>Lachnospiraceae</taxon>
        <taxon>Coprococcus</taxon>
    </lineage>
</organism>
<dbReference type="PANTHER" id="PTHR33713:SF6">
    <property type="entry name" value="ANTITOXIN YEFM"/>
    <property type="match status" value="1"/>
</dbReference>
<dbReference type="InterPro" id="IPR051405">
    <property type="entry name" value="phD/YefM_antitoxin"/>
</dbReference>
<comment type="similarity">
    <text evidence="1 2">Belongs to the phD/YefM antitoxin family.</text>
</comment>
<dbReference type="Pfam" id="PF02604">
    <property type="entry name" value="PhdYeFM_antitox"/>
    <property type="match status" value="1"/>
</dbReference>
<dbReference type="PANTHER" id="PTHR33713">
    <property type="entry name" value="ANTITOXIN YAFN-RELATED"/>
    <property type="match status" value="1"/>
</dbReference>
<dbReference type="Gene3D" id="1.10.1220.170">
    <property type="match status" value="1"/>
</dbReference>
<dbReference type="RefSeq" id="WP_117540361.1">
    <property type="nucleotide sequence ID" value="NZ_QVFD01000009.1"/>
</dbReference>
<name>A0A3E2XKK6_9FIRM</name>
<evidence type="ECO:0000256" key="2">
    <source>
        <dbReference type="RuleBase" id="RU362080"/>
    </source>
</evidence>
<dbReference type="EMBL" id="QVFD01000009">
    <property type="protein sequence ID" value="RGC46234.1"/>
    <property type="molecule type" value="Genomic_DNA"/>
</dbReference>
<gene>
    <name evidence="3" type="ORF">DW747_10065</name>
</gene>
<evidence type="ECO:0000313" key="4">
    <source>
        <dbReference type="Proteomes" id="UP000261231"/>
    </source>
</evidence>
<dbReference type="Gene3D" id="3.40.1620.10">
    <property type="entry name" value="YefM-like domain"/>
    <property type="match status" value="1"/>
</dbReference>
<protein>
    <recommendedName>
        <fullName evidence="2">Antitoxin</fullName>
    </recommendedName>
</protein>
<evidence type="ECO:0000313" key="3">
    <source>
        <dbReference type="EMBL" id="RGC46234.1"/>
    </source>
</evidence>
<proteinExistence type="inferred from homology"/>
<dbReference type="AlphaFoldDB" id="A0A3E2XKK6"/>
<comment type="caution">
    <text evidence="3">The sequence shown here is derived from an EMBL/GenBank/DDBJ whole genome shotgun (WGS) entry which is preliminary data.</text>
</comment>
<dbReference type="InterPro" id="IPR006442">
    <property type="entry name" value="Antitoxin_Phd/YefM"/>
</dbReference>
<dbReference type="OrthoDB" id="6427at2"/>